<dbReference type="GO" id="GO:0005886">
    <property type="term" value="C:plasma membrane"/>
    <property type="evidence" value="ECO:0007669"/>
    <property type="project" value="UniProtKB-SubCell"/>
</dbReference>
<evidence type="ECO:0000256" key="3">
    <source>
        <dbReference type="ARBA" id="ARBA00022475"/>
    </source>
</evidence>
<feature type="transmembrane region" description="Helical" evidence="7">
    <location>
        <begin position="109"/>
        <end position="128"/>
    </location>
</feature>
<comment type="similarity">
    <text evidence="2">Belongs to the DoxX family.</text>
</comment>
<dbReference type="PANTHER" id="PTHR33452:SF1">
    <property type="entry name" value="INNER MEMBRANE PROTEIN YPHA-RELATED"/>
    <property type="match status" value="1"/>
</dbReference>
<dbReference type="Pfam" id="PF07681">
    <property type="entry name" value="DoxX"/>
    <property type="match status" value="1"/>
</dbReference>
<name>A0A4U3KYI4_9BACT</name>
<sequence length="139" mass="15438">MKRIIRTAEIPTLLCRLAVGLIFLSEGLQKYITPDLTGVGRFTKIGFSNPAFWAYFTGSFEIVCGILILLGLLTRIAAIPLLIVMIVAFITTKISILTGKGFWAFAHEYRTDFAMTLLLIYLLIYGGGNNSIDKKLTRS</sequence>
<dbReference type="InterPro" id="IPR051907">
    <property type="entry name" value="DoxX-like_oxidoreductase"/>
</dbReference>
<keyword evidence="9" id="KW-1185">Reference proteome</keyword>
<proteinExistence type="inferred from homology"/>
<organism evidence="8 9">
    <name type="scientific">Ilyomonas limi</name>
    <dbReference type="NCBI Taxonomy" id="2575867"/>
    <lineage>
        <taxon>Bacteria</taxon>
        <taxon>Pseudomonadati</taxon>
        <taxon>Bacteroidota</taxon>
        <taxon>Chitinophagia</taxon>
        <taxon>Chitinophagales</taxon>
        <taxon>Chitinophagaceae</taxon>
        <taxon>Ilyomonas</taxon>
    </lineage>
</organism>
<evidence type="ECO:0000256" key="7">
    <source>
        <dbReference type="SAM" id="Phobius"/>
    </source>
</evidence>
<evidence type="ECO:0000256" key="5">
    <source>
        <dbReference type="ARBA" id="ARBA00022989"/>
    </source>
</evidence>
<dbReference type="InterPro" id="IPR032808">
    <property type="entry name" value="DoxX"/>
</dbReference>
<feature type="transmembrane region" description="Helical" evidence="7">
    <location>
        <begin position="81"/>
        <end position="103"/>
    </location>
</feature>
<evidence type="ECO:0000313" key="8">
    <source>
        <dbReference type="EMBL" id="TKK66187.1"/>
    </source>
</evidence>
<feature type="transmembrane region" description="Helical" evidence="7">
    <location>
        <begin position="53"/>
        <end position="74"/>
    </location>
</feature>
<comment type="caution">
    <text evidence="8">The sequence shown here is derived from an EMBL/GenBank/DDBJ whole genome shotgun (WGS) entry which is preliminary data.</text>
</comment>
<evidence type="ECO:0000256" key="4">
    <source>
        <dbReference type="ARBA" id="ARBA00022692"/>
    </source>
</evidence>
<evidence type="ECO:0000256" key="6">
    <source>
        <dbReference type="ARBA" id="ARBA00023136"/>
    </source>
</evidence>
<evidence type="ECO:0000313" key="9">
    <source>
        <dbReference type="Proteomes" id="UP000305848"/>
    </source>
</evidence>
<keyword evidence="6 7" id="KW-0472">Membrane</keyword>
<protein>
    <submittedName>
        <fullName evidence="8">DoxX family protein</fullName>
    </submittedName>
</protein>
<evidence type="ECO:0000256" key="1">
    <source>
        <dbReference type="ARBA" id="ARBA00004651"/>
    </source>
</evidence>
<accession>A0A4U3KYI4</accession>
<keyword evidence="4 7" id="KW-0812">Transmembrane</keyword>
<dbReference type="OrthoDB" id="9813193at2"/>
<dbReference type="Proteomes" id="UP000305848">
    <property type="component" value="Unassembled WGS sequence"/>
</dbReference>
<gene>
    <name evidence="8" type="ORF">FC093_18220</name>
</gene>
<dbReference type="PANTHER" id="PTHR33452">
    <property type="entry name" value="OXIDOREDUCTASE CATD-RELATED"/>
    <property type="match status" value="1"/>
</dbReference>
<keyword evidence="3" id="KW-1003">Cell membrane</keyword>
<dbReference type="RefSeq" id="WP_137263243.1">
    <property type="nucleotide sequence ID" value="NZ_SZQL01000016.1"/>
</dbReference>
<keyword evidence="5 7" id="KW-1133">Transmembrane helix</keyword>
<dbReference type="EMBL" id="SZQL01000016">
    <property type="protein sequence ID" value="TKK66187.1"/>
    <property type="molecule type" value="Genomic_DNA"/>
</dbReference>
<comment type="subcellular location">
    <subcellularLocation>
        <location evidence="1">Cell membrane</location>
        <topology evidence="1">Multi-pass membrane protein</topology>
    </subcellularLocation>
</comment>
<evidence type="ECO:0000256" key="2">
    <source>
        <dbReference type="ARBA" id="ARBA00006679"/>
    </source>
</evidence>
<reference evidence="8 9" key="1">
    <citation type="submission" date="2019-05" db="EMBL/GenBank/DDBJ databases">
        <title>Panacibacter sp. strain 17mud1-8 Genome sequencing and assembly.</title>
        <authorList>
            <person name="Chhetri G."/>
        </authorList>
    </citation>
    <scope>NUCLEOTIDE SEQUENCE [LARGE SCALE GENOMIC DNA]</scope>
    <source>
        <strain evidence="8 9">17mud1-8</strain>
    </source>
</reference>
<dbReference type="AlphaFoldDB" id="A0A4U3KYI4"/>